<dbReference type="InterPro" id="IPR003615">
    <property type="entry name" value="HNH_nuc"/>
</dbReference>
<proteinExistence type="predicted"/>
<dbReference type="SMART" id="SM00507">
    <property type="entry name" value="HNHc"/>
    <property type="match status" value="1"/>
</dbReference>
<keyword evidence="2" id="KW-0540">Nuclease</keyword>
<sequence>MTKVQREKLRMLFGGKCAYCGCELPEKGWHADHLEPIVRKMTQDMEAAKKGQFKYKATGECYHPERDNEDNLVPACKSCNIYKSSNDIEAFRRIITSFAVNSLARTQSLRAATRFGILTVDESPVTFWFEKYQESTS</sequence>
<dbReference type="Gene3D" id="1.10.30.50">
    <property type="match status" value="1"/>
</dbReference>
<accession>A0A9N8D1C1</accession>
<dbReference type="GO" id="GO:0004519">
    <property type="term" value="F:endonuclease activity"/>
    <property type="evidence" value="ECO:0007669"/>
    <property type="project" value="UniProtKB-KW"/>
</dbReference>
<reference evidence="2" key="1">
    <citation type="submission" date="2020-05" db="EMBL/GenBank/DDBJ databases">
        <authorList>
            <person name="Delgado-Blas J."/>
        </authorList>
    </citation>
    <scope>NUCLEOTIDE SEQUENCE</scope>
    <source>
        <strain evidence="2">BB1453</strain>
    </source>
</reference>
<evidence type="ECO:0000313" key="2">
    <source>
        <dbReference type="EMBL" id="CAB5678802.1"/>
    </source>
</evidence>
<dbReference type="Proteomes" id="UP000834611">
    <property type="component" value="Unassembled WGS sequence"/>
</dbReference>
<name>A0A9N8D1C1_PRORE</name>
<evidence type="ECO:0000259" key="1">
    <source>
        <dbReference type="SMART" id="SM00507"/>
    </source>
</evidence>
<dbReference type="CDD" id="cd00085">
    <property type="entry name" value="HNHc"/>
    <property type="match status" value="1"/>
</dbReference>
<protein>
    <submittedName>
        <fullName evidence="2">HNH endonuclease</fullName>
    </submittedName>
</protein>
<gene>
    <name evidence="2" type="ORF">GHA_01159</name>
</gene>
<keyword evidence="2" id="KW-0255">Endonuclease</keyword>
<comment type="caution">
    <text evidence="2">The sequence shown here is derived from an EMBL/GenBank/DDBJ whole genome shotgun (WGS) entry which is preliminary data.</text>
</comment>
<feature type="domain" description="HNH nuclease" evidence="1">
    <location>
        <begin position="5"/>
        <end position="81"/>
    </location>
</feature>
<evidence type="ECO:0000313" key="3">
    <source>
        <dbReference type="Proteomes" id="UP000834611"/>
    </source>
</evidence>
<dbReference type="RefSeq" id="WP_181487984.1">
    <property type="nucleotide sequence ID" value="NZ_CAHPRV010000001.1"/>
</dbReference>
<dbReference type="AlphaFoldDB" id="A0A9N8D1C1"/>
<dbReference type="EMBL" id="CAHPSF010000002">
    <property type="protein sequence ID" value="CAB5678802.1"/>
    <property type="molecule type" value="Genomic_DNA"/>
</dbReference>
<organism evidence="2 3">
    <name type="scientific">Providencia rettgeri</name>
    <dbReference type="NCBI Taxonomy" id="587"/>
    <lineage>
        <taxon>Bacteria</taxon>
        <taxon>Pseudomonadati</taxon>
        <taxon>Pseudomonadota</taxon>
        <taxon>Gammaproteobacteria</taxon>
        <taxon>Enterobacterales</taxon>
        <taxon>Morganellaceae</taxon>
        <taxon>Providencia</taxon>
    </lineage>
</organism>
<keyword evidence="2" id="KW-0378">Hydrolase</keyword>